<dbReference type="EMBL" id="LGFT01000025">
    <property type="protein sequence ID" value="KUK44452.1"/>
    <property type="molecule type" value="Genomic_DNA"/>
</dbReference>
<dbReference type="InterPro" id="IPR050902">
    <property type="entry name" value="ABC_Transporter_SBP"/>
</dbReference>
<comment type="caution">
    <text evidence="2">The sequence shown here is derived from an EMBL/GenBank/DDBJ whole genome shotgun (WGS) entry which is preliminary data.</text>
</comment>
<sequence length="178" mass="19661">MIAFTKDKVDEIAEITSEIPDEDKPVVYCCGCGSGGGPSICRYCGSGSDIEFAGGLNVIDSTGNSQVSKEQIIEWNPDIILVHMGSPEKIGEVLSDPVLQSVNAVKNERVYSTTVGHQGRGTLGQHLIQVCYLAKLFHPDLFEDLDVEEEGNEIMEYLYGVDGIYTDLAEEYHFYKWD</sequence>
<proteinExistence type="predicted"/>
<dbReference type="Pfam" id="PF01497">
    <property type="entry name" value="Peripla_BP_2"/>
    <property type="match status" value="1"/>
</dbReference>
<gene>
    <name evidence="2" type="ORF">XD72_1197</name>
</gene>
<dbReference type="SUPFAM" id="SSF53807">
    <property type="entry name" value="Helical backbone' metal receptor"/>
    <property type="match status" value="1"/>
</dbReference>
<reference evidence="2 3" key="1">
    <citation type="journal article" date="2015" name="MBio">
        <title>Genome-Resolved Metagenomic Analysis Reveals Roles for Candidate Phyla and Other Microbial Community Members in Biogeochemical Transformations in Oil Reservoirs.</title>
        <authorList>
            <person name="Hu P."/>
            <person name="Tom L."/>
            <person name="Singh A."/>
            <person name="Thomas B.C."/>
            <person name="Baker B.J."/>
            <person name="Piceno Y.M."/>
            <person name="Andersen G.L."/>
            <person name="Banfield J.F."/>
        </authorList>
    </citation>
    <scope>NUCLEOTIDE SEQUENCE [LARGE SCALE GENOMIC DNA]</scope>
    <source>
        <strain evidence="2">57_489</strain>
    </source>
</reference>
<dbReference type="InterPro" id="IPR002491">
    <property type="entry name" value="ABC_transptr_periplasmic_BD"/>
</dbReference>
<dbReference type="Gene3D" id="3.40.50.1980">
    <property type="entry name" value="Nitrogenase molybdenum iron protein domain"/>
    <property type="match status" value="1"/>
</dbReference>
<evidence type="ECO:0000313" key="2">
    <source>
        <dbReference type="EMBL" id="KUK44452.1"/>
    </source>
</evidence>
<protein>
    <submittedName>
        <fullName evidence="2">ABC transporter, iron siderophore/cobalamin periplasmic-binding domain family</fullName>
    </submittedName>
</protein>
<accession>A0A101FU22</accession>
<dbReference type="PANTHER" id="PTHR30535">
    <property type="entry name" value="VITAMIN B12-BINDING PROTEIN"/>
    <property type="match status" value="1"/>
</dbReference>
<dbReference type="Proteomes" id="UP000057043">
    <property type="component" value="Unassembled WGS sequence"/>
</dbReference>
<feature type="domain" description="Fe/B12 periplasmic-binding" evidence="1">
    <location>
        <begin position="1"/>
        <end position="141"/>
    </location>
</feature>
<organism evidence="2 3">
    <name type="scientific">Methanothrix harundinacea</name>
    <dbReference type="NCBI Taxonomy" id="301375"/>
    <lineage>
        <taxon>Archaea</taxon>
        <taxon>Methanobacteriati</taxon>
        <taxon>Methanobacteriota</taxon>
        <taxon>Stenosarchaea group</taxon>
        <taxon>Methanomicrobia</taxon>
        <taxon>Methanotrichales</taxon>
        <taxon>Methanotrichaceae</taxon>
        <taxon>Methanothrix</taxon>
    </lineage>
</organism>
<name>A0A101FU22_9EURY</name>
<evidence type="ECO:0000313" key="3">
    <source>
        <dbReference type="Proteomes" id="UP000057043"/>
    </source>
</evidence>
<dbReference type="PROSITE" id="PS50983">
    <property type="entry name" value="FE_B12_PBP"/>
    <property type="match status" value="1"/>
</dbReference>
<dbReference type="PATRIC" id="fig|301375.7.peg.1027"/>
<evidence type="ECO:0000259" key="1">
    <source>
        <dbReference type="PROSITE" id="PS50983"/>
    </source>
</evidence>
<dbReference type="PANTHER" id="PTHR30535:SF34">
    <property type="entry name" value="MOLYBDATE-BINDING PROTEIN MOLA"/>
    <property type="match status" value="1"/>
</dbReference>
<dbReference type="AlphaFoldDB" id="A0A101FU22"/>